<sequence>MAAEKSLAEKAILVQSPLWIAAVGWVMLTGRLAHWGDAELLLFSTAVSAPALALPAYLERRRRSACDSRSIFDSYWVRLNIWVFIVVCWGTYFGTHYFFDLMGMRYNFSNIRWTLDAQVLGSASGQTVPLFMYPLTHAYFMTYFSVMLVAERALSGVLLGAAGEGTGVGRACIVVALSYVVAFLETFFMAAEVLSEYFSYADRDRMMRLGSLGYAMYFIAGLPMARRIDGEGSERGGKTWTLERTVVEAAATCMMIQAMLEVWAKVAGPL</sequence>
<feature type="transmembrane region" description="Helical" evidence="1">
    <location>
        <begin position="138"/>
        <end position="159"/>
    </location>
</feature>
<dbReference type="Proteomes" id="UP000770015">
    <property type="component" value="Unassembled WGS sequence"/>
</dbReference>
<accession>A0A9P8V9H3</accession>
<gene>
    <name evidence="2" type="ORF">F5X68DRAFT_136470</name>
</gene>
<keyword evidence="3" id="KW-1185">Reference proteome</keyword>
<name>A0A9P8V9H3_9PEZI</name>
<reference evidence="2" key="1">
    <citation type="journal article" date="2021" name="Nat. Commun.">
        <title>Genetic determinants of endophytism in the Arabidopsis root mycobiome.</title>
        <authorList>
            <person name="Mesny F."/>
            <person name="Miyauchi S."/>
            <person name="Thiergart T."/>
            <person name="Pickel B."/>
            <person name="Atanasova L."/>
            <person name="Karlsson M."/>
            <person name="Huettel B."/>
            <person name="Barry K.W."/>
            <person name="Haridas S."/>
            <person name="Chen C."/>
            <person name="Bauer D."/>
            <person name="Andreopoulos W."/>
            <person name="Pangilinan J."/>
            <person name="LaButti K."/>
            <person name="Riley R."/>
            <person name="Lipzen A."/>
            <person name="Clum A."/>
            <person name="Drula E."/>
            <person name="Henrissat B."/>
            <person name="Kohler A."/>
            <person name="Grigoriev I.V."/>
            <person name="Martin F.M."/>
            <person name="Hacquard S."/>
        </authorList>
    </citation>
    <scope>NUCLEOTIDE SEQUENCE</scope>
    <source>
        <strain evidence="2">MPI-SDFR-AT-0117</strain>
    </source>
</reference>
<dbReference type="EMBL" id="JAGSXJ010000016">
    <property type="protein sequence ID" value="KAH6684982.1"/>
    <property type="molecule type" value="Genomic_DNA"/>
</dbReference>
<dbReference type="InterPro" id="IPR020532">
    <property type="entry name" value="Cycloeucalenol_cycloisomerase"/>
</dbReference>
<comment type="caution">
    <text evidence="2">The sequence shown here is derived from an EMBL/GenBank/DDBJ whole genome shotgun (WGS) entry which is preliminary data.</text>
</comment>
<organism evidence="2 3">
    <name type="scientific">Plectosphaerella plurivora</name>
    <dbReference type="NCBI Taxonomy" id="936078"/>
    <lineage>
        <taxon>Eukaryota</taxon>
        <taxon>Fungi</taxon>
        <taxon>Dikarya</taxon>
        <taxon>Ascomycota</taxon>
        <taxon>Pezizomycotina</taxon>
        <taxon>Sordariomycetes</taxon>
        <taxon>Hypocreomycetidae</taxon>
        <taxon>Glomerellales</taxon>
        <taxon>Plectosphaerellaceae</taxon>
        <taxon>Plectosphaerella</taxon>
    </lineage>
</organism>
<feature type="transmembrane region" description="Helical" evidence="1">
    <location>
        <begin position="79"/>
        <end position="99"/>
    </location>
</feature>
<proteinExistence type="predicted"/>
<feature type="transmembrane region" description="Helical" evidence="1">
    <location>
        <begin position="171"/>
        <end position="194"/>
    </location>
</feature>
<feature type="transmembrane region" description="Helical" evidence="1">
    <location>
        <begin position="206"/>
        <end position="225"/>
    </location>
</feature>
<evidence type="ECO:0000256" key="1">
    <source>
        <dbReference type="SAM" id="Phobius"/>
    </source>
</evidence>
<evidence type="ECO:0000313" key="2">
    <source>
        <dbReference type="EMBL" id="KAH6684982.1"/>
    </source>
</evidence>
<protein>
    <submittedName>
        <fullName evidence="2">Cycloeucalenol cycloisomerase</fullName>
    </submittedName>
</protein>
<feature type="transmembrane region" description="Helical" evidence="1">
    <location>
        <begin position="40"/>
        <end position="58"/>
    </location>
</feature>
<keyword evidence="1" id="KW-0472">Membrane</keyword>
<keyword evidence="1" id="KW-1133">Transmembrane helix</keyword>
<dbReference type="GO" id="GO:0047793">
    <property type="term" value="F:cycloeucalenol cycloisomerase activity"/>
    <property type="evidence" value="ECO:0007669"/>
    <property type="project" value="InterPro"/>
</dbReference>
<feature type="transmembrane region" description="Helical" evidence="1">
    <location>
        <begin position="12"/>
        <end position="28"/>
    </location>
</feature>
<dbReference type="PANTHER" id="PTHR35136">
    <property type="entry name" value="CYCLOEUCALENOL CYCLOISOMERASE"/>
    <property type="match status" value="1"/>
</dbReference>
<keyword evidence="1" id="KW-0812">Transmembrane</keyword>
<dbReference type="OrthoDB" id="2111841at2759"/>
<dbReference type="PANTHER" id="PTHR35136:SF1">
    <property type="entry name" value="CYCLOEUCALENOL CYCLOISOMERASE"/>
    <property type="match status" value="1"/>
</dbReference>
<evidence type="ECO:0000313" key="3">
    <source>
        <dbReference type="Proteomes" id="UP000770015"/>
    </source>
</evidence>
<dbReference type="AlphaFoldDB" id="A0A9P8V9H3"/>